<dbReference type="EMBL" id="FOQH01000008">
    <property type="protein sequence ID" value="SFI68919.1"/>
    <property type="molecule type" value="Genomic_DNA"/>
</dbReference>
<protein>
    <submittedName>
        <fullName evidence="1">Uncharacterized protein</fullName>
    </submittedName>
</protein>
<evidence type="ECO:0000313" key="2">
    <source>
        <dbReference type="Proteomes" id="UP000199377"/>
    </source>
</evidence>
<proteinExistence type="predicted"/>
<reference evidence="1 2" key="1">
    <citation type="submission" date="2016-10" db="EMBL/GenBank/DDBJ databases">
        <authorList>
            <person name="de Groot N.N."/>
        </authorList>
    </citation>
    <scope>NUCLEOTIDE SEQUENCE [LARGE SCALE GENOMIC DNA]</scope>
    <source>
        <strain evidence="1 2">CGMCC 1.11030</strain>
    </source>
</reference>
<dbReference type="RefSeq" id="WP_245779211.1">
    <property type="nucleotide sequence ID" value="NZ_FOQH01000008.1"/>
</dbReference>
<organism evidence="1 2">
    <name type="scientific">Albimonas pacifica</name>
    <dbReference type="NCBI Taxonomy" id="1114924"/>
    <lineage>
        <taxon>Bacteria</taxon>
        <taxon>Pseudomonadati</taxon>
        <taxon>Pseudomonadota</taxon>
        <taxon>Alphaproteobacteria</taxon>
        <taxon>Rhodobacterales</taxon>
        <taxon>Paracoccaceae</taxon>
        <taxon>Albimonas</taxon>
    </lineage>
</organism>
<dbReference type="Proteomes" id="UP000199377">
    <property type="component" value="Unassembled WGS sequence"/>
</dbReference>
<accession>A0A1I3K8V6</accession>
<name>A0A1I3K8V6_9RHOB</name>
<evidence type="ECO:0000313" key="1">
    <source>
        <dbReference type="EMBL" id="SFI68919.1"/>
    </source>
</evidence>
<keyword evidence="2" id="KW-1185">Reference proteome</keyword>
<gene>
    <name evidence="1" type="ORF">SAMN05216258_108347</name>
</gene>
<dbReference type="STRING" id="1114924.SAMN05216258_108347"/>
<sequence>MSALVPAPAAVDAAAGDAPAGCAAVGPAFLKPIFGRGAATLRAVAGRLDRRASIPPRAPARRAWAASALLASLFCGLAALPVSAQEGPFAAGSEAESWGLSGEEKARFEARVVDVLCELTGDCPEDCGGGRRQLGLVRAADGALVLAAKNGQPLFTGAALDLLPWCGRAVEVDGLMVGDPETAPARVFQLQRIRAVEDDAFVKADRWTQAWAERYPDLASAPGPWFRKDPRVQALVARDGWLGLGLETDARFLEEWFP</sequence>
<dbReference type="AlphaFoldDB" id="A0A1I3K8V6"/>